<dbReference type="EMBL" id="JAAVUP010000005">
    <property type="protein sequence ID" value="NKE18779.1"/>
    <property type="molecule type" value="Genomic_DNA"/>
</dbReference>
<protein>
    <submittedName>
        <fullName evidence="1">Uncharacterized protein</fullName>
    </submittedName>
</protein>
<dbReference type="RefSeq" id="WP_168042682.1">
    <property type="nucleotide sequence ID" value="NZ_JAAEDK010000003.1"/>
</dbReference>
<evidence type="ECO:0000313" key="1">
    <source>
        <dbReference type="EMBL" id="MBR0657903.1"/>
    </source>
</evidence>
<dbReference type="Proteomes" id="UP001138708">
    <property type="component" value="Unassembled WGS sequence"/>
</dbReference>
<reference evidence="1" key="1">
    <citation type="submission" date="2020-01" db="EMBL/GenBank/DDBJ databases">
        <authorList>
            <person name="Rat A."/>
        </authorList>
    </citation>
    <scope>NUCLEOTIDE SEQUENCE</scope>
    <source>
        <strain evidence="1">LMG 31161</strain>
    </source>
</reference>
<dbReference type="EMBL" id="JAAEDK010000003">
    <property type="protein sequence ID" value="MBR0657903.1"/>
    <property type="molecule type" value="Genomic_DNA"/>
</dbReference>
<reference evidence="2 3" key="2">
    <citation type="submission" date="2020-02" db="EMBL/GenBank/DDBJ databases">
        <authorList>
            <person name="Sun Q."/>
            <person name="Inoue M."/>
        </authorList>
    </citation>
    <scope>NUCLEOTIDE SEQUENCE [LARGE SCALE GENOMIC DNA]</scope>
    <source>
        <strain evidence="2 3">KCTC 22478</strain>
    </source>
</reference>
<proteinExistence type="predicted"/>
<reference evidence="1" key="3">
    <citation type="journal article" date="2021" name="Syst. Appl. Microbiol.">
        <title>Roseomonas hellenica sp. nov., isolated from roots of wild-growing Alkanna tinctoria.</title>
        <authorList>
            <person name="Rat A."/>
            <person name="Naranjo H.D."/>
            <person name="Lebbe L."/>
            <person name="Cnockaert M."/>
            <person name="Krigas N."/>
            <person name="Grigoriadou K."/>
            <person name="Maloupa E."/>
            <person name="Willems A."/>
        </authorList>
    </citation>
    <scope>NUCLEOTIDE SEQUENCE</scope>
    <source>
        <strain evidence="1">LMG 31161</strain>
    </source>
</reference>
<name>A0A9X9WC43_9PROT</name>
<organism evidence="1 4">
    <name type="scientific">Neoroseomonas oryzicola</name>
    <dbReference type="NCBI Taxonomy" id="535904"/>
    <lineage>
        <taxon>Bacteria</taxon>
        <taxon>Pseudomonadati</taxon>
        <taxon>Pseudomonadota</taxon>
        <taxon>Alphaproteobacteria</taxon>
        <taxon>Acetobacterales</taxon>
        <taxon>Acetobacteraceae</taxon>
        <taxon>Neoroseomonas</taxon>
    </lineage>
</organism>
<comment type="caution">
    <text evidence="1">The sequence shown here is derived from an EMBL/GenBank/DDBJ whole genome shotgun (WGS) entry which is preliminary data.</text>
</comment>
<evidence type="ECO:0000313" key="3">
    <source>
        <dbReference type="Proteomes" id="UP000746741"/>
    </source>
</evidence>
<dbReference type="Proteomes" id="UP000746741">
    <property type="component" value="Unassembled WGS sequence"/>
</dbReference>
<gene>
    <name evidence="2" type="ORF">GWK15_17630</name>
    <name evidence="1" type="ORF">GXW75_01475</name>
</gene>
<keyword evidence="3" id="KW-1185">Reference proteome</keyword>
<dbReference type="AlphaFoldDB" id="A0A9X9WC43"/>
<evidence type="ECO:0000313" key="2">
    <source>
        <dbReference type="EMBL" id="NKE18779.1"/>
    </source>
</evidence>
<sequence length="56" mass="5973">MTSLIADPQVAVSLAREFYLIFCEQHRSSIDAPFAAAPSGWIAPLDPAGRQGQVDG</sequence>
<evidence type="ECO:0000313" key="4">
    <source>
        <dbReference type="Proteomes" id="UP001138708"/>
    </source>
</evidence>
<accession>A0A9X9WC43</accession>